<protein>
    <submittedName>
        <fullName evidence="1">Uncharacterized protein</fullName>
    </submittedName>
</protein>
<dbReference type="Proteomes" id="UP000662736">
    <property type="component" value="Chromosome"/>
</dbReference>
<evidence type="ECO:0000313" key="1">
    <source>
        <dbReference type="EMBL" id="QSX16325.1"/>
    </source>
</evidence>
<organism evidence="1 2">
    <name type="scientific">Glaesserella parasuis</name>
    <name type="common">Haemophilus parasuis</name>
    <dbReference type="NCBI Taxonomy" id="738"/>
    <lineage>
        <taxon>Bacteria</taxon>
        <taxon>Pseudomonadati</taxon>
        <taxon>Pseudomonadota</taxon>
        <taxon>Gammaproteobacteria</taxon>
        <taxon>Pasteurellales</taxon>
        <taxon>Pasteurellaceae</taxon>
        <taxon>Glaesserella</taxon>
    </lineage>
</organism>
<gene>
    <name evidence="1" type="ORF">J1G54_08035</name>
</gene>
<name>A0AAX1M2K0_GLAPU</name>
<dbReference type="AlphaFoldDB" id="A0AAX1M2K0"/>
<sequence>MKITEVNRFHTFEKVKDFFQIKDGMAYQLSENRTGFTLLPERDYTILRKLKLISGTSDYKA</sequence>
<dbReference type="EMBL" id="CP071491">
    <property type="protein sequence ID" value="QSX16325.1"/>
    <property type="molecule type" value="Genomic_DNA"/>
</dbReference>
<evidence type="ECO:0000313" key="2">
    <source>
        <dbReference type="Proteomes" id="UP000662736"/>
    </source>
</evidence>
<accession>A0AAX1M2K0</accession>
<dbReference type="REBASE" id="494261">
    <property type="entry name" value="M.Gpa1807ORF8040P"/>
</dbReference>
<reference evidence="1" key="1">
    <citation type="submission" date="2021-03" db="EMBL/GenBank/DDBJ databases">
        <title>Characterization of a novel Integrative Conjugative Element in Glaesserella parasuis.</title>
        <authorList>
            <person name="Hu G."/>
            <person name="Sun H."/>
        </authorList>
    </citation>
    <scope>NUCLEOTIDE SEQUENCE</scope>
    <source>
        <strain evidence="1">GHP1807</strain>
    </source>
</reference>
<dbReference type="RefSeq" id="WP_207342658.1">
    <property type="nucleotide sequence ID" value="NZ_CP071491.1"/>
</dbReference>
<proteinExistence type="predicted"/>